<reference evidence="2" key="3">
    <citation type="submission" date="2020-12" db="UniProtKB">
        <authorList>
            <consortium name="EnsemblPlants"/>
        </authorList>
    </citation>
    <scope>IDENTIFICATION</scope>
</reference>
<reference evidence="1 3" key="1">
    <citation type="journal article" date="2008" name="Science">
        <title>The Physcomitrella genome reveals evolutionary insights into the conquest of land by plants.</title>
        <authorList>
            <person name="Rensing S."/>
            <person name="Lang D."/>
            <person name="Zimmer A."/>
            <person name="Terry A."/>
            <person name="Salamov A."/>
            <person name="Shapiro H."/>
            <person name="Nishiyama T."/>
            <person name="Perroud P.-F."/>
            <person name="Lindquist E."/>
            <person name="Kamisugi Y."/>
            <person name="Tanahashi T."/>
            <person name="Sakakibara K."/>
            <person name="Fujita T."/>
            <person name="Oishi K."/>
            <person name="Shin-I T."/>
            <person name="Kuroki Y."/>
            <person name="Toyoda A."/>
            <person name="Suzuki Y."/>
            <person name="Hashimoto A."/>
            <person name="Yamaguchi K."/>
            <person name="Sugano A."/>
            <person name="Kohara Y."/>
            <person name="Fujiyama A."/>
            <person name="Anterola A."/>
            <person name="Aoki S."/>
            <person name="Ashton N."/>
            <person name="Barbazuk W.B."/>
            <person name="Barker E."/>
            <person name="Bennetzen J."/>
            <person name="Bezanilla M."/>
            <person name="Blankenship R."/>
            <person name="Cho S.H."/>
            <person name="Dutcher S."/>
            <person name="Estelle M."/>
            <person name="Fawcett J.A."/>
            <person name="Gundlach H."/>
            <person name="Hanada K."/>
            <person name="Heyl A."/>
            <person name="Hicks K.A."/>
            <person name="Hugh J."/>
            <person name="Lohr M."/>
            <person name="Mayer K."/>
            <person name="Melkozernov A."/>
            <person name="Murata T."/>
            <person name="Nelson D."/>
            <person name="Pils B."/>
            <person name="Prigge M."/>
            <person name="Reiss B."/>
            <person name="Renner T."/>
            <person name="Rombauts S."/>
            <person name="Rushton P."/>
            <person name="Sanderfoot A."/>
            <person name="Schween G."/>
            <person name="Shiu S.-H."/>
            <person name="Stueber K."/>
            <person name="Theodoulou F.L."/>
            <person name="Tu H."/>
            <person name="Van de Peer Y."/>
            <person name="Verrier P.J."/>
            <person name="Waters E."/>
            <person name="Wood A."/>
            <person name="Yang L."/>
            <person name="Cove D."/>
            <person name="Cuming A."/>
            <person name="Hasebe M."/>
            <person name="Lucas S."/>
            <person name="Mishler D.B."/>
            <person name="Reski R."/>
            <person name="Grigoriev I."/>
            <person name="Quatrano R.S."/>
            <person name="Boore J.L."/>
        </authorList>
    </citation>
    <scope>NUCLEOTIDE SEQUENCE [LARGE SCALE GENOMIC DNA]</scope>
    <source>
        <strain evidence="2 3">cv. Gransden 2004</strain>
    </source>
</reference>
<evidence type="ECO:0000313" key="2">
    <source>
        <dbReference type="EnsemblPlants" id="PAC:32918584.CDS.1"/>
    </source>
</evidence>
<dbReference type="AlphaFoldDB" id="A0A2K1IBJ3"/>
<reference evidence="1 3" key="2">
    <citation type="journal article" date="2018" name="Plant J.">
        <title>The Physcomitrella patens chromosome-scale assembly reveals moss genome structure and evolution.</title>
        <authorList>
            <person name="Lang D."/>
            <person name="Ullrich K.K."/>
            <person name="Murat F."/>
            <person name="Fuchs J."/>
            <person name="Jenkins J."/>
            <person name="Haas F.B."/>
            <person name="Piednoel M."/>
            <person name="Gundlach H."/>
            <person name="Van Bel M."/>
            <person name="Meyberg R."/>
            <person name="Vives C."/>
            <person name="Morata J."/>
            <person name="Symeonidi A."/>
            <person name="Hiss M."/>
            <person name="Muchero W."/>
            <person name="Kamisugi Y."/>
            <person name="Saleh O."/>
            <person name="Blanc G."/>
            <person name="Decker E.L."/>
            <person name="van Gessel N."/>
            <person name="Grimwood J."/>
            <person name="Hayes R.D."/>
            <person name="Graham S.W."/>
            <person name="Gunter L.E."/>
            <person name="McDaniel S.F."/>
            <person name="Hoernstein S.N.W."/>
            <person name="Larsson A."/>
            <person name="Li F.W."/>
            <person name="Perroud P.F."/>
            <person name="Phillips J."/>
            <person name="Ranjan P."/>
            <person name="Rokshar D.S."/>
            <person name="Rothfels C.J."/>
            <person name="Schneider L."/>
            <person name="Shu S."/>
            <person name="Stevenson D.W."/>
            <person name="Thummler F."/>
            <person name="Tillich M."/>
            <person name="Villarreal Aguilar J.C."/>
            <person name="Widiez T."/>
            <person name="Wong G.K."/>
            <person name="Wymore A."/>
            <person name="Zhang Y."/>
            <person name="Zimmer A.D."/>
            <person name="Quatrano R.S."/>
            <person name="Mayer K.F.X."/>
            <person name="Goodstein D."/>
            <person name="Casacuberta J.M."/>
            <person name="Vandepoele K."/>
            <person name="Reski R."/>
            <person name="Cuming A.C."/>
            <person name="Tuskan G.A."/>
            <person name="Maumus F."/>
            <person name="Salse J."/>
            <person name="Schmutz J."/>
            <person name="Rensing S.A."/>
        </authorList>
    </citation>
    <scope>NUCLEOTIDE SEQUENCE [LARGE SCALE GENOMIC DNA]</scope>
    <source>
        <strain evidence="2 3">cv. Gransden 2004</strain>
    </source>
</reference>
<dbReference type="InParanoid" id="A0A2K1IBJ3"/>
<sequence length="67" mass="7969">MAITYIIDDDLFQIIDSAYKSRQEWYEKLENMDNHDIDTHSRQNPTRVLQLKSILVTTEQTRPNSLD</sequence>
<dbReference type="EMBL" id="ABEU02000026">
    <property type="protein sequence ID" value="PNR26653.1"/>
    <property type="molecule type" value="Genomic_DNA"/>
</dbReference>
<gene>
    <name evidence="1" type="ORF">PHYPA_030134</name>
</gene>
<proteinExistence type="predicted"/>
<dbReference type="Proteomes" id="UP000006727">
    <property type="component" value="Chromosome 26"/>
</dbReference>
<evidence type="ECO:0000313" key="3">
    <source>
        <dbReference type="Proteomes" id="UP000006727"/>
    </source>
</evidence>
<keyword evidence="3" id="KW-1185">Reference proteome</keyword>
<dbReference type="Gramene" id="Pp3c26_2320V3.1">
    <property type="protein sequence ID" value="PAC:32918584.CDS.1"/>
    <property type="gene ID" value="Pp3c26_2320"/>
</dbReference>
<accession>A0A2K1IBJ3</accession>
<name>A0A2K1IBJ3_PHYPA</name>
<dbReference type="EnsemblPlants" id="Pp3c26_2320V3.1">
    <property type="protein sequence ID" value="PAC:32918584.CDS.1"/>
    <property type="gene ID" value="Pp3c26_2320"/>
</dbReference>
<evidence type="ECO:0000313" key="1">
    <source>
        <dbReference type="EMBL" id="PNR26653.1"/>
    </source>
</evidence>
<organism evidence="1">
    <name type="scientific">Physcomitrium patens</name>
    <name type="common">Spreading-leaved earth moss</name>
    <name type="synonym">Physcomitrella patens</name>
    <dbReference type="NCBI Taxonomy" id="3218"/>
    <lineage>
        <taxon>Eukaryota</taxon>
        <taxon>Viridiplantae</taxon>
        <taxon>Streptophyta</taxon>
        <taxon>Embryophyta</taxon>
        <taxon>Bryophyta</taxon>
        <taxon>Bryophytina</taxon>
        <taxon>Bryopsida</taxon>
        <taxon>Funariidae</taxon>
        <taxon>Funariales</taxon>
        <taxon>Funariaceae</taxon>
        <taxon>Physcomitrium</taxon>
    </lineage>
</organism>
<protein>
    <submittedName>
        <fullName evidence="1 2">Uncharacterized protein</fullName>
    </submittedName>
</protein>